<feature type="domain" description="Guanylate kinase-like" evidence="10">
    <location>
        <begin position="3"/>
        <end position="185"/>
    </location>
</feature>
<dbReference type="GO" id="GO:0005524">
    <property type="term" value="F:ATP binding"/>
    <property type="evidence" value="ECO:0007669"/>
    <property type="project" value="UniProtKB-UniRule"/>
</dbReference>
<keyword evidence="7 9" id="KW-0067">ATP-binding</keyword>
<evidence type="ECO:0000256" key="7">
    <source>
        <dbReference type="ARBA" id="ARBA00022840"/>
    </source>
</evidence>
<gene>
    <name evidence="9" type="primary">gmk</name>
    <name evidence="11" type="ORF">PX52LOC_04229</name>
</gene>
<dbReference type="EMBL" id="CP042425">
    <property type="protein sequence ID" value="QEL17246.1"/>
    <property type="molecule type" value="Genomic_DNA"/>
</dbReference>
<dbReference type="FunFam" id="3.30.63.10:FF:000002">
    <property type="entry name" value="Guanylate kinase 1"/>
    <property type="match status" value="1"/>
</dbReference>
<dbReference type="SUPFAM" id="SSF52540">
    <property type="entry name" value="P-loop containing nucleoside triphosphate hydrolases"/>
    <property type="match status" value="1"/>
</dbReference>
<evidence type="ECO:0000256" key="1">
    <source>
        <dbReference type="ARBA" id="ARBA00005790"/>
    </source>
</evidence>
<dbReference type="PROSITE" id="PS50052">
    <property type="entry name" value="GUANYLATE_KINASE_2"/>
    <property type="match status" value="1"/>
</dbReference>
<evidence type="ECO:0000256" key="8">
    <source>
        <dbReference type="ARBA" id="ARBA00030128"/>
    </source>
</evidence>
<comment type="function">
    <text evidence="9">Essential for recycling GMP and indirectly, cGMP.</text>
</comment>
<comment type="similarity">
    <text evidence="1 9">Belongs to the guanylate kinase family.</text>
</comment>
<dbReference type="Gene3D" id="3.30.63.10">
    <property type="entry name" value="Guanylate Kinase phosphate binding domain"/>
    <property type="match status" value="1"/>
</dbReference>
<evidence type="ECO:0000256" key="5">
    <source>
        <dbReference type="ARBA" id="ARBA00022741"/>
    </source>
</evidence>
<dbReference type="HAMAP" id="MF_00328">
    <property type="entry name" value="Guanylate_kinase"/>
    <property type="match status" value="1"/>
</dbReference>
<comment type="subcellular location">
    <subcellularLocation>
        <location evidence="9">Cytoplasm</location>
    </subcellularLocation>
</comment>
<evidence type="ECO:0000256" key="3">
    <source>
        <dbReference type="ARBA" id="ARBA00016296"/>
    </source>
</evidence>
<evidence type="ECO:0000313" key="11">
    <source>
        <dbReference type="EMBL" id="QEL17246.1"/>
    </source>
</evidence>
<keyword evidence="5 9" id="KW-0547">Nucleotide-binding</keyword>
<dbReference type="NCBIfam" id="TIGR03263">
    <property type="entry name" value="guanyl_kin"/>
    <property type="match status" value="1"/>
</dbReference>
<dbReference type="InterPro" id="IPR008145">
    <property type="entry name" value="GK/Ca_channel_bsu"/>
</dbReference>
<evidence type="ECO:0000256" key="6">
    <source>
        <dbReference type="ARBA" id="ARBA00022777"/>
    </source>
</evidence>
<organism evidence="11 12">
    <name type="scientific">Limnoglobus roseus</name>
    <dbReference type="NCBI Taxonomy" id="2598579"/>
    <lineage>
        <taxon>Bacteria</taxon>
        <taxon>Pseudomonadati</taxon>
        <taxon>Planctomycetota</taxon>
        <taxon>Planctomycetia</taxon>
        <taxon>Gemmatales</taxon>
        <taxon>Gemmataceae</taxon>
        <taxon>Limnoglobus</taxon>
    </lineage>
</organism>
<evidence type="ECO:0000259" key="10">
    <source>
        <dbReference type="PROSITE" id="PS50052"/>
    </source>
</evidence>
<dbReference type="RefSeq" id="WP_149111883.1">
    <property type="nucleotide sequence ID" value="NZ_CP042425.1"/>
</dbReference>
<keyword evidence="12" id="KW-1185">Reference proteome</keyword>
<dbReference type="GO" id="GO:0005829">
    <property type="term" value="C:cytosol"/>
    <property type="evidence" value="ECO:0007669"/>
    <property type="project" value="TreeGrafter"/>
</dbReference>
<evidence type="ECO:0000256" key="2">
    <source>
        <dbReference type="ARBA" id="ARBA00012961"/>
    </source>
</evidence>
<dbReference type="InterPro" id="IPR027417">
    <property type="entry name" value="P-loop_NTPase"/>
</dbReference>
<sequence>MTAPLLVVSGPSGVGKTTVVAELLATTPELPLRRAVTATTRQPRAGELDGRDYHFWTVAKFQDEVAANRMLEHAVVFGRDYYGTPNASVDVHRTARHGVILVVDVQGAASVRAALPGDHLSIFLMPPSAEQLRERLRGRGTEDADALARRIQTAETELACRNDFDVRVVNDDLGETVKALRAVIQEQFTIRGISCSTN</sequence>
<dbReference type="CDD" id="cd00071">
    <property type="entry name" value="GMPK"/>
    <property type="match status" value="1"/>
</dbReference>
<dbReference type="OrthoDB" id="9808150at2"/>
<dbReference type="Pfam" id="PF00625">
    <property type="entry name" value="Guanylate_kin"/>
    <property type="match status" value="1"/>
</dbReference>
<reference evidence="12" key="1">
    <citation type="submission" date="2019-08" db="EMBL/GenBank/DDBJ databases">
        <title>Limnoglobus roseus gen. nov., sp. nov., a novel freshwater planctomycete with a giant genome from the family Gemmataceae.</title>
        <authorList>
            <person name="Kulichevskaya I.S."/>
            <person name="Naumoff D.G."/>
            <person name="Miroshnikov K."/>
            <person name="Ivanova A."/>
            <person name="Philippov D.A."/>
            <person name="Hakobyan A."/>
            <person name="Rijpstra I.C."/>
            <person name="Sinninghe Damste J.S."/>
            <person name="Liesack W."/>
            <person name="Dedysh S.N."/>
        </authorList>
    </citation>
    <scope>NUCLEOTIDE SEQUENCE [LARGE SCALE GENOMIC DNA]</scope>
    <source>
        <strain evidence="12">PX52</strain>
    </source>
</reference>
<dbReference type="EC" id="2.7.4.8" evidence="2 9"/>
<keyword evidence="4 9" id="KW-0808">Transferase</keyword>
<evidence type="ECO:0000256" key="4">
    <source>
        <dbReference type="ARBA" id="ARBA00022679"/>
    </source>
</evidence>
<protein>
    <recommendedName>
        <fullName evidence="3 9">Guanylate kinase</fullName>
        <ecNumber evidence="2 9">2.7.4.8</ecNumber>
    </recommendedName>
    <alternativeName>
        <fullName evidence="8 9">GMP kinase</fullName>
    </alternativeName>
</protein>
<dbReference type="InterPro" id="IPR008144">
    <property type="entry name" value="Guanylate_kin-like_dom"/>
</dbReference>
<dbReference type="InterPro" id="IPR017665">
    <property type="entry name" value="Guanylate_kinase"/>
</dbReference>
<name>A0A5C1AGY4_9BACT</name>
<keyword evidence="9" id="KW-0963">Cytoplasm</keyword>
<proteinExistence type="inferred from homology"/>
<dbReference type="SMART" id="SM00072">
    <property type="entry name" value="GuKc"/>
    <property type="match status" value="1"/>
</dbReference>
<dbReference type="Proteomes" id="UP000324974">
    <property type="component" value="Chromosome"/>
</dbReference>
<dbReference type="PANTHER" id="PTHR23117:SF13">
    <property type="entry name" value="GUANYLATE KINASE"/>
    <property type="match status" value="1"/>
</dbReference>
<keyword evidence="6 9" id="KW-0418">Kinase</keyword>
<feature type="binding site" evidence="9">
    <location>
        <begin position="10"/>
        <end position="17"/>
    </location>
    <ligand>
        <name>ATP</name>
        <dbReference type="ChEBI" id="CHEBI:30616"/>
    </ligand>
</feature>
<dbReference type="Gene3D" id="3.40.50.300">
    <property type="entry name" value="P-loop containing nucleotide triphosphate hydrolases"/>
    <property type="match status" value="1"/>
</dbReference>
<evidence type="ECO:0000313" key="12">
    <source>
        <dbReference type="Proteomes" id="UP000324974"/>
    </source>
</evidence>
<dbReference type="PANTHER" id="PTHR23117">
    <property type="entry name" value="GUANYLATE KINASE-RELATED"/>
    <property type="match status" value="1"/>
</dbReference>
<dbReference type="AlphaFoldDB" id="A0A5C1AGY4"/>
<evidence type="ECO:0000256" key="9">
    <source>
        <dbReference type="HAMAP-Rule" id="MF_00328"/>
    </source>
</evidence>
<dbReference type="KEGG" id="lrs:PX52LOC_04229"/>
<dbReference type="GO" id="GO:0004385">
    <property type="term" value="F:GMP kinase activity"/>
    <property type="evidence" value="ECO:0007669"/>
    <property type="project" value="UniProtKB-UniRule"/>
</dbReference>
<comment type="catalytic activity">
    <reaction evidence="9">
        <text>GMP + ATP = GDP + ADP</text>
        <dbReference type="Rhea" id="RHEA:20780"/>
        <dbReference type="ChEBI" id="CHEBI:30616"/>
        <dbReference type="ChEBI" id="CHEBI:58115"/>
        <dbReference type="ChEBI" id="CHEBI:58189"/>
        <dbReference type="ChEBI" id="CHEBI:456216"/>
        <dbReference type="EC" id="2.7.4.8"/>
    </reaction>
</comment>
<accession>A0A5C1AGY4</accession>